<evidence type="ECO:0000256" key="6">
    <source>
        <dbReference type="ARBA" id="ARBA00022840"/>
    </source>
</evidence>
<dbReference type="InterPro" id="IPR005481">
    <property type="entry name" value="BC-like_N"/>
</dbReference>
<dbReference type="Gene3D" id="3.30.470.20">
    <property type="entry name" value="ATP-grasp fold, B domain"/>
    <property type="match status" value="1"/>
</dbReference>
<keyword evidence="4" id="KW-0436">Ligase</keyword>
<dbReference type="CDD" id="cd06850">
    <property type="entry name" value="biotinyl_domain"/>
    <property type="match status" value="1"/>
</dbReference>
<dbReference type="SMART" id="SM00878">
    <property type="entry name" value="Biotin_carb_C"/>
    <property type="match status" value="1"/>
</dbReference>
<gene>
    <name evidence="13" type="ORF">SAMN04488103_101124</name>
</gene>
<keyword evidence="14" id="KW-1185">Reference proteome</keyword>
<organism evidence="13 14">
    <name type="scientific">Gemmobacter aquatilis</name>
    <dbReference type="NCBI Taxonomy" id="933059"/>
    <lineage>
        <taxon>Bacteria</taxon>
        <taxon>Pseudomonadati</taxon>
        <taxon>Pseudomonadota</taxon>
        <taxon>Alphaproteobacteria</taxon>
        <taxon>Rhodobacterales</taxon>
        <taxon>Paracoccaceae</taxon>
        <taxon>Gemmobacter</taxon>
    </lineage>
</organism>
<evidence type="ECO:0000313" key="14">
    <source>
        <dbReference type="Proteomes" id="UP000198761"/>
    </source>
</evidence>
<comment type="catalytic activity">
    <reaction evidence="8">
        <text>N(6)-biotinyl-L-lysyl-[protein] + hydrogencarbonate + ATP = N(6)-carboxybiotinyl-L-lysyl-[protein] + ADP + phosphate + H(+)</text>
        <dbReference type="Rhea" id="RHEA:13501"/>
        <dbReference type="Rhea" id="RHEA-COMP:10505"/>
        <dbReference type="Rhea" id="RHEA-COMP:10506"/>
        <dbReference type="ChEBI" id="CHEBI:15378"/>
        <dbReference type="ChEBI" id="CHEBI:17544"/>
        <dbReference type="ChEBI" id="CHEBI:30616"/>
        <dbReference type="ChEBI" id="CHEBI:43474"/>
        <dbReference type="ChEBI" id="CHEBI:83144"/>
        <dbReference type="ChEBI" id="CHEBI:83145"/>
        <dbReference type="ChEBI" id="CHEBI:456216"/>
        <dbReference type="EC" id="6.3.4.14"/>
    </reaction>
</comment>
<dbReference type="InterPro" id="IPR016185">
    <property type="entry name" value="PreATP-grasp_dom_sf"/>
</dbReference>
<dbReference type="PANTHER" id="PTHR48095">
    <property type="entry name" value="PYRUVATE CARBOXYLASE SUBUNIT A"/>
    <property type="match status" value="1"/>
</dbReference>
<dbReference type="Gene3D" id="3.40.50.20">
    <property type="match status" value="1"/>
</dbReference>
<dbReference type="InterPro" id="IPR000089">
    <property type="entry name" value="Biotin_lipoyl"/>
</dbReference>
<evidence type="ECO:0000256" key="4">
    <source>
        <dbReference type="ARBA" id="ARBA00022598"/>
    </source>
</evidence>
<dbReference type="SUPFAM" id="SSF51230">
    <property type="entry name" value="Single hybrid motif"/>
    <property type="match status" value="1"/>
</dbReference>
<evidence type="ECO:0000256" key="1">
    <source>
        <dbReference type="ARBA" id="ARBA00001953"/>
    </source>
</evidence>
<dbReference type="Pfam" id="PF02785">
    <property type="entry name" value="Biotin_carb_C"/>
    <property type="match status" value="1"/>
</dbReference>
<reference evidence="13 14" key="1">
    <citation type="submission" date="2016-10" db="EMBL/GenBank/DDBJ databases">
        <authorList>
            <person name="de Groot N.N."/>
        </authorList>
    </citation>
    <scope>NUCLEOTIDE SEQUENCE [LARGE SCALE GENOMIC DNA]</scope>
    <source>
        <strain evidence="13 14">DSM 3857</strain>
    </source>
</reference>
<protein>
    <recommendedName>
        <fullName evidence="3">biotin carboxylase</fullName>
        <ecNumber evidence="3">6.3.4.14</ecNumber>
    </recommendedName>
</protein>
<dbReference type="Pfam" id="PF00364">
    <property type="entry name" value="Biotin_lipoyl"/>
    <property type="match status" value="1"/>
</dbReference>
<dbReference type="EMBL" id="FOCE01000001">
    <property type="protein sequence ID" value="SEM42817.1"/>
    <property type="molecule type" value="Genomic_DNA"/>
</dbReference>
<dbReference type="PROSITE" id="PS50975">
    <property type="entry name" value="ATP_GRASP"/>
    <property type="match status" value="1"/>
</dbReference>
<dbReference type="InterPro" id="IPR011761">
    <property type="entry name" value="ATP-grasp"/>
</dbReference>
<dbReference type="RefSeq" id="WP_217643920.1">
    <property type="nucleotide sequence ID" value="NZ_FOCE01000001.1"/>
</dbReference>
<dbReference type="GO" id="GO:0005524">
    <property type="term" value="F:ATP binding"/>
    <property type="evidence" value="ECO:0007669"/>
    <property type="project" value="UniProtKB-UniRule"/>
</dbReference>
<comment type="function">
    <text evidence="2">This protein is a component of the acetyl coenzyme A carboxylase complex; first, biotin carboxylase catalyzes the carboxylation of the carrier protein and then the transcarboxylase transfers the carboxyl group to form malonyl-CoA.</text>
</comment>
<sequence length="582" mass="61405">MTLFAPGPDPRPIRRLFIANRGEIAVRILRACRDLGITAIAAYADPDRDAPFARMADEAHALPGTTPAQTYLNAEALIALALKTRADALHPGYGFLSERADFARAVIAAGLIWIGPDPEVIEALGDKIAARRIAQSVGAPLVAGSPGPVATPVEARAFAQTHGLPIAIKAAFGGGGRGLKVARQIEEVEDLFASATREAETAFGRGECFIEQFLDRPRHIEAQVLADRHGTVKVLGTRDCSLQRRNQKLVEEAPAPFLTPAQHDAILTAARAICAHASYSGAGTVEFLLSATGTLSFLEVNTRLQVEHPVTEETTGIDIVAAMIRIAQGARLADATPPTPRGHSIEFRINAEDPARGFLPTPGPITLWQPPSGPGIRVDSGVAEGGQVPGSFDSLMAKLIVTGATRAEALARAARALAEFRIEGVASVLPFHRAVVQDPAFRADTTPFAVHTGWIEADCTARFAPHPRVTAPDATPLLRMAIEIDGKRHELALPPGLLTTQPPSPTAPPPEADPALLCAPVAGTLTLWQVADGATVTAGEVVAVIEAMKMETRIEAPHAGRLTRLAEAGDMLAHGAPLARIT</sequence>
<dbReference type="InterPro" id="IPR011764">
    <property type="entry name" value="Biotin_carboxylation_dom"/>
</dbReference>
<evidence type="ECO:0000256" key="2">
    <source>
        <dbReference type="ARBA" id="ARBA00003761"/>
    </source>
</evidence>
<comment type="cofactor">
    <cofactor evidence="1">
        <name>biotin</name>
        <dbReference type="ChEBI" id="CHEBI:57586"/>
    </cofactor>
</comment>
<evidence type="ECO:0000259" key="12">
    <source>
        <dbReference type="PROSITE" id="PS50979"/>
    </source>
</evidence>
<dbReference type="Gene3D" id="2.40.50.100">
    <property type="match status" value="1"/>
</dbReference>
<dbReference type="InterPro" id="IPR001882">
    <property type="entry name" value="Biotin_BS"/>
</dbReference>
<evidence type="ECO:0000256" key="7">
    <source>
        <dbReference type="ARBA" id="ARBA00023267"/>
    </source>
</evidence>
<dbReference type="Gene3D" id="3.30.1490.20">
    <property type="entry name" value="ATP-grasp fold, A domain"/>
    <property type="match status" value="1"/>
</dbReference>
<dbReference type="PROSITE" id="PS50979">
    <property type="entry name" value="BC"/>
    <property type="match status" value="1"/>
</dbReference>
<proteinExistence type="predicted"/>
<dbReference type="PROSITE" id="PS00188">
    <property type="entry name" value="BIOTIN"/>
    <property type="match status" value="1"/>
</dbReference>
<dbReference type="Pfam" id="PF00289">
    <property type="entry name" value="Biotin_carb_N"/>
    <property type="match status" value="1"/>
</dbReference>
<dbReference type="SUPFAM" id="SSF56059">
    <property type="entry name" value="Glutathione synthetase ATP-binding domain-like"/>
    <property type="match status" value="1"/>
</dbReference>
<keyword evidence="7" id="KW-0092">Biotin</keyword>
<dbReference type="PROSITE" id="PS50968">
    <property type="entry name" value="BIOTINYL_LIPOYL"/>
    <property type="match status" value="1"/>
</dbReference>
<name>A0A1H7YBY3_9RHOB</name>
<feature type="domain" description="Lipoyl-binding" evidence="10">
    <location>
        <begin position="508"/>
        <end position="582"/>
    </location>
</feature>
<feature type="domain" description="Biotin carboxylation" evidence="12">
    <location>
        <begin position="12"/>
        <end position="456"/>
    </location>
</feature>
<dbReference type="InterPro" id="IPR011053">
    <property type="entry name" value="Single_hybrid_motif"/>
</dbReference>
<dbReference type="PROSITE" id="PS00867">
    <property type="entry name" value="CPSASE_2"/>
    <property type="match status" value="1"/>
</dbReference>
<dbReference type="GO" id="GO:0004075">
    <property type="term" value="F:biotin carboxylase activity"/>
    <property type="evidence" value="ECO:0007669"/>
    <property type="project" value="UniProtKB-EC"/>
</dbReference>
<evidence type="ECO:0000259" key="10">
    <source>
        <dbReference type="PROSITE" id="PS50968"/>
    </source>
</evidence>
<evidence type="ECO:0000259" key="11">
    <source>
        <dbReference type="PROSITE" id="PS50975"/>
    </source>
</evidence>
<dbReference type="STRING" id="933059.SAMN04488103_101124"/>
<evidence type="ECO:0000256" key="8">
    <source>
        <dbReference type="ARBA" id="ARBA00048600"/>
    </source>
</evidence>
<feature type="domain" description="ATP-grasp" evidence="11">
    <location>
        <begin position="131"/>
        <end position="328"/>
    </location>
</feature>
<dbReference type="GO" id="GO:0046872">
    <property type="term" value="F:metal ion binding"/>
    <property type="evidence" value="ECO:0007669"/>
    <property type="project" value="InterPro"/>
</dbReference>
<dbReference type="InterPro" id="IPR013815">
    <property type="entry name" value="ATP_grasp_subdomain_1"/>
</dbReference>
<keyword evidence="5 9" id="KW-0547">Nucleotide-binding</keyword>
<dbReference type="Proteomes" id="UP000198761">
    <property type="component" value="Unassembled WGS sequence"/>
</dbReference>
<dbReference type="PANTHER" id="PTHR48095:SF2">
    <property type="entry name" value="BIOTIN CARBOXYLASE, CHLOROPLASTIC"/>
    <property type="match status" value="1"/>
</dbReference>
<dbReference type="InterPro" id="IPR005479">
    <property type="entry name" value="CPAse_ATP-bd"/>
</dbReference>
<dbReference type="InterPro" id="IPR011054">
    <property type="entry name" value="Rudment_hybrid_motif"/>
</dbReference>
<dbReference type="InterPro" id="IPR005482">
    <property type="entry name" value="Biotin_COase_C"/>
</dbReference>
<evidence type="ECO:0000313" key="13">
    <source>
        <dbReference type="EMBL" id="SEM42817.1"/>
    </source>
</evidence>
<evidence type="ECO:0000256" key="3">
    <source>
        <dbReference type="ARBA" id="ARBA00013263"/>
    </source>
</evidence>
<evidence type="ECO:0000256" key="9">
    <source>
        <dbReference type="PROSITE-ProRule" id="PRU00409"/>
    </source>
</evidence>
<dbReference type="FunFam" id="3.40.50.20:FF:000010">
    <property type="entry name" value="Propionyl-CoA carboxylase subunit alpha"/>
    <property type="match status" value="1"/>
</dbReference>
<dbReference type="AlphaFoldDB" id="A0A1H7YBY3"/>
<evidence type="ECO:0000256" key="5">
    <source>
        <dbReference type="ARBA" id="ARBA00022741"/>
    </source>
</evidence>
<dbReference type="EC" id="6.3.4.14" evidence="3"/>
<dbReference type="SUPFAM" id="SSF51246">
    <property type="entry name" value="Rudiment single hybrid motif"/>
    <property type="match status" value="1"/>
</dbReference>
<dbReference type="Pfam" id="PF02786">
    <property type="entry name" value="CPSase_L_D2"/>
    <property type="match status" value="1"/>
</dbReference>
<accession>A0A1H7YBY3</accession>
<keyword evidence="6 9" id="KW-0067">ATP-binding</keyword>
<dbReference type="SUPFAM" id="SSF52440">
    <property type="entry name" value="PreATP-grasp domain"/>
    <property type="match status" value="1"/>
</dbReference>
<dbReference type="InterPro" id="IPR051602">
    <property type="entry name" value="ACC_Biotin_Carboxylase"/>
</dbReference>